<dbReference type="GO" id="GO:0045202">
    <property type="term" value="C:synapse"/>
    <property type="evidence" value="ECO:0007669"/>
    <property type="project" value="TreeGrafter"/>
</dbReference>
<dbReference type="GO" id="GO:0004725">
    <property type="term" value="F:protein tyrosine phosphatase activity"/>
    <property type="evidence" value="ECO:0007669"/>
    <property type="project" value="InterPro"/>
</dbReference>
<sequence>MEMSTSLTTKLEVLSNRVVKESLHRLTTLTLTLCGLIMAALVSGVLLFLYRRNAKFREKLQGLTSRLDLEATEDYQDLCRQRMQSKSNEKQEPIQVTPTAGTGVHSGKLVSKLSQSSDGAQASPPSRSSTSSWSEEPVASNMDISTGHIILVSLSDKCCEHYSPSYMEDHLKKKDRLEREWEALCAYEADPCSTTAAGVPENAKKNRYPDTLPYDHSRVILNDLANISGSDYINANTITDHDPRNPAYIATQGPLPQTAPDFWQMVWEQGSVIIVMLTRLMENGVAMCHRYWPEEGSELYHNYEVHLVSEHIWCDDYLVRSFYLKNLKTSETRTVTQFHFLSWPENGVPPNAKAILEFRRKVNKSYRGRSCPIVTHCSDGTGRTGTYTLIDMVLNRMSKGAKEIDIAATLEHIRDQRMGMVQTKAQFEYVLTAVAEEVQAILKALQQN</sequence>
<organism evidence="12">
    <name type="scientific">Oppiella nova</name>
    <dbReference type="NCBI Taxonomy" id="334625"/>
    <lineage>
        <taxon>Eukaryota</taxon>
        <taxon>Metazoa</taxon>
        <taxon>Ecdysozoa</taxon>
        <taxon>Arthropoda</taxon>
        <taxon>Chelicerata</taxon>
        <taxon>Arachnida</taxon>
        <taxon>Acari</taxon>
        <taxon>Acariformes</taxon>
        <taxon>Sarcoptiformes</taxon>
        <taxon>Oribatida</taxon>
        <taxon>Brachypylina</taxon>
        <taxon>Oppioidea</taxon>
        <taxon>Oppiidae</taxon>
        <taxon>Oppiella</taxon>
    </lineage>
</organism>
<feature type="domain" description="Tyrosine-protein phosphatase" evidence="10">
    <location>
        <begin position="177"/>
        <end position="437"/>
    </location>
</feature>
<dbReference type="Proteomes" id="UP000728032">
    <property type="component" value="Unassembled WGS sequence"/>
</dbReference>
<dbReference type="PROSITE" id="PS50055">
    <property type="entry name" value="TYR_PHOSPHATASE_PTP"/>
    <property type="match status" value="1"/>
</dbReference>
<dbReference type="Gene3D" id="3.90.190.10">
    <property type="entry name" value="Protein tyrosine phosphatase superfamily"/>
    <property type="match status" value="1"/>
</dbReference>
<feature type="region of interest" description="Disordered" evidence="8">
    <location>
        <begin position="83"/>
        <end position="137"/>
    </location>
</feature>
<dbReference type="PANTHER" id="PTHR46106:SF4">
    <property type="entry name" value="IA-2 PROTEIN TYROSINE PHOSPHATASE, ISOFORM C"/>
    <property type="match status" value="1"/>
</dbReference>
<protein>
    <recommendedName>
        <fullName evidence="14">Receptor-type tyrosine-protein phosphatase N2</fullName>
    </recommendedName>
</protein>
<keyword evidence="4 9" id="KW-1133">Transmembrane helix</keyword>
<evidence type="ECO:0000256" key="7">
    <source>
        <dbReference type="ARBA" id="ARBA00023329"/>
    </source>
</evidence>
<dbReference type="InterPro" id="IPR000242">
    <property type="entry name" value="PTP_cat"/>
</dbReference>
<keyword evidence="3" id="KW-0732">Signal</keyword>
<keyword evidence="5 9" id="KW-0472">Membrane</keyword>
<dbReference type="PROSITE" id="PS50056">
    <property type="entry name" value="TYR_PHOSPHATASE_2"/>
    <property type="match status" value="1"/>
</dbReference>
<feature type="compositionally biased region" description="Low complexity" evidence="8">
    <location>
        <begin position="120"/>
        <end position="137"/>
    </location>
</feature>
<comment type="subcellular location">
    <subcellularLocation>
        <location evidence="1">Cytoplasmic vesicle membrane</location>
        <topology evidence="1">Single-pass type I membrane protein</topology>
    </subcellularLocation>
</comment>
<evidence type="ECO:0000256" key="1">
    <source>
        <dbReference type="ARBA" id="ARBA00004358"/>
    </source>
</evidence>
<reference evidence="12" key="1">
    <citation type="submission" date="2020-11" db="EMBL/GenBank/DDBJ databases">
        <authorList>
            <person name="Tran Van P."/>
        </authorList>
    </citation>
    <scope>NUCLEOTIDE SEQUENCE</scope>
</reference>
<evidence type="ECO:0008006" key="14">
    <source>
        <dbReference type="Google" id="ProtNLM"/>
    </source>
</evidence>
<evidence type="ECO:0000259" key="11">
    <source>
        <dbReference type="PROSITE" id="PS50056"/>
    </source>
</evidence>
<evidence type="ECO:0000256" key="4">
    <source>
        <dbReference type="ARBA" id="ARBA00022989"/>
    </source>
</evidence>
<dbReference type="InterPro" id="IPR003595">
    <property type="entry name" value="Tyr_Pase_cat"/>
</dbReference>
<dbReference type="GO" id="GO:0030141">
    <property type="term" value="C:secretory granule"/>
    <property type="evidence" value="ECO:0007669"/>
    <property type="project" value="InterPro"/>
</dbReference>
<dbReference type="EMBL" id="OC914895">
    <property type="protein sequence ID" value="CAD7637297.1"/>
    <property type="molecule type" value="Genomic_DNA"/>
</dbReference>
<evidence type="ECO:0000313" key="12">
    <source>
        <dbReference type="EMBL" id="CAD7637297.1"/>
    </source>
</evidence>
<evidence type="ECO:0000256" key="3">
    <source>
        <dbReference type="ARBA" id="ARBA00022729"/>
    </source>
</evidence>
<dbReference type="SMART" id="SM00194">
    <property type="entry name" value="PTPc"/>
    <property type="match status" value="1"/>
</dbReference>
<evidence type="ECO:0000256" key="5">
    <source>
        <dbReference type="ARBA" id="ARBA00023136"/>
    </source>
</evidence>
<proteinExistence type="predicted"/>
<dbReference type="SUPFAM" id="SSF52799">
    <property type="entry name" value="(Phosphotyrosine protein) phosphatases II"/>
    <property type="match status" value="1"/>
</dbReference>
<dbReference type="InterPro" id="IPR000387">
    <property type="entry name" value="Tyr_Pase_dom"/>
</dbReference>
<evidence type="ECO:0000256" key="9">
    <source>
        <dbReference type="SAM" id="Phobius"/>
    </source>
</evidence>
<dbReference type="InterPro" id="IPR033522">
    <property type="entry name" value="IA-2/IA-2_beta"/>
</dbReference>
<gene>
    <name evidence="12" type="ORF">ONB1V03_LOCUS733</name>
</gene>
<feature type="domain" description="Tyrosine specific protein phosphatases" evidence="11">
    <location>
        <begin position="356"/>
        <end position="428"/>
    </location>
</feature>
<dbReference type="SMART" id="SM00404">
    <property type="entry name" value="PTPc_motif"/>
    <property type="match status" value="1"/>
</dbReference>
<dbReference type="GO" id="GO:0030659">
    <property type="term" value="C:cytoplasmic vesicle membrane"/>
    <property type="evidence" value="ECO:0007669"/>
    <property type="project" value="UniProtKB-SubCell"/>
</dbReference>
<dbReference type="AlphaFoldDB" id="A0A7R9QA78"/>
<name>A0A7R9QA78_9ACAR</name>
<evidence type="ECO:0000259" key="10">
    <source>
        <dbReference type="PROSITE" id="PS50055"/>
    </source>
</evidence>
<evidence type="ECO:0000256" key="8">
    <source>
        <dbReference type="SAM" id="MobiDB-lite"/>
    </source>
</evidence>
<keyword evidence="6" id="KW-0325">Glycoprotein</keyword>
<dbReference type="InterPro" id="IPR029021">
    <property type="entry name" value="Prot-tyrosine_phosphatase-like"/>
</dbReference>
<dbReference type="GO" id="GO:0048666">
    <property type="term" value="P:neuron development"/>
    <property type="evidence" value="ECO:0007669"/>
    <property type="project" value="UniProtKB-ARBA"/>
</dbReference>
<dbReference type="EMBL" id="CAJPVJ010000070">
    <property type="protein sequence ID" value="CAG2160175.1"/>
    <property type="molecule type" value="Genomic_DNA"/>
</dbReference>
<dbReference type="PRINTS" id="PR00700">
    <property type="entry name" value="PRTYPHPHTASE"/>
</dbReference>
<evidence type="ECO:0000256" key="6">
    <source>
        <dbReference type="ARBA" id="ARBA00023180"/>
    </source>
</evidence>
<dbReference type="FunFam" id="3.90.190.10:FF:000017">
    <property type="entry name" value="receptor-type tyrosine-protein phosphatase-like N isoform X2"/>
    <property type="match status" value="1"/>
</dbReference>
<keyword evidence="2 9" id="KW-0812">Transmembrane</keyword>
<keyword evidence="13" id="KW-1185">Reference proteome</keyword>
<dbReference type="Pfam" id="PF00102">
    <property type="entry name" value="Y_phosphatase"/>
    <property type="match status" value="1"/>
</dbReference>
<dbReference type="PANTHER" id="PTHR46106">
    <property type="entry name" value="IA-2 PROTEIN TYROSINE PHOSPHATASE, ISOFORM C"/>
    <property type="match status" value="1"/>
</dbReference>
<keyword evidence="7" id="KW-0968">Cytoplasmic vesicle</keyword>
<evidence type="ECO:0000256" key="2">
    <source>
        <dbReference type="ARBA" id="ARBA00022692"/>
    </source>
</evidence>
<dbReference type="GO" id="GO:0051046">
    <property type="term" value="P:regulation of secretion"/>
    <property type="evidence" value="ECO:0007669"/>
    <property type="project" value="TreeGrafter"/>
</dbReference>
<feature type="transmembrane region" description="Helical" evidence="9">
    <location>
        <begin position="29"/>
        <end position="50"/>
    </location>
</feature>
<dbReference type="OrthoDB" id="9880441at2759"/>
<evidence type="ECO:0000313" key="13">
    <source>
        <dbReference type="Proteomes" id="UP000728032"/>
    </source>
</evidence>
<accession>A0A7R9QA78</accession>